<comment type="caution">
    <text evidence="1">The sequence shown here is derived from an EMBL/GenBank/DDBJ whole genome shotgun (WGS) entry which is preliminary data.</text>
</comment>
<protein>
    <submittedName>
        <fullName evidence="1">Uncharacterized protein</fullName>
    </submittedName>
</protein>
<reference evidence="1" key="2">
    <citation type="journal article" date="2024" name="Plant">
        <title>Genomic evolution and insights into agronomic trait innovations of Sesamum species.</title>
        <authorList>
            <person name="Miao H."/>
            <person name="Wang L."/>
            <person name="Qu L."/>
            <person name="Liu H."/>
            <person name="Sun Y."/>
            <person name="Le M."/>
            <person name="Wang Q."/>
            <person name="Wei S."/>
            <person name="Zheng Y."/>
            <person name="Lin W."/>
            <person name="Duan Y."/>
            <person name="Cao H."/>
            <person name="Xiong S."/>
            <person name="Wang X."/>
            <person name="Wei L."/>
            <person name="Li C."/>
            <person name="Ma Q."/>
            <person name="Ju M."/>
            <person name="Zhao R."/>
            <person name="Li G."/>
            <person name="Mu C."/>
            <person name="Tian Q."/>
            <person name="Mei H."/>
            <person name="Zhang T."/>
            <person name="Gao T."/>
            <person name="Zhang H."/>
        </authorList>
    </citation>
    <scope>NUCLEOTIDE SEQUENCE</scope>
    <source>
        <strain evidence="1">G01</strain>
    </source>
</reference>
<gene>
    <name evidence="1" type="ORF">Sangu_2197800</name>
</gene>
<proteinExistence type="predicted"/>
<sequence>MNKVKLLAILEPKVAFDENFFTRRLVFIKQLAIAPTLFGCLRTSILTLKWFGIMNNSSMLSLDQTYSTNLSGVLLSMLAALDQKEETCGIVSSRLLQLMLRSLGSLVETLTSSCRLKKREEEPSQNLEQWRILPTWFWNVVSLMQDLRALHIHGLTESRGNGLIVFFTLKLGLTLLPPQESFTFQELGQIMPPAYQLGKQFSETPIVVQVYENVDQTP</sequence>
<evidence type="ECO:0000313" key="1">
    <source>
        <dbReference type="EMBL" id="KAL0317835.1"/>
    </source>
</evidence>
<accession>A0AAW2LEX5</accession>
<dbReference type="EMBL" id="JACGWK010000014">
    <property type="protein sequence ID" value="KAL0317835.1"/>
    <property type="molecule type" value="Genomic_DNA"/>
</dbReference>
<dbReference type="AlphaFoldDB" id="A0AAW2LEX5"/>
<organism evidence="1">
    <name type="scientific">Sesamum angustifolium</name>
    <dbReference type="NCBI Taxonomy" id="2727405"/>
    <lineage>
        <taxon>Eukaryota</taxon>
        <taxon>Viridiplantae</taxon>
        <taxon>Streptophyta</taxon>
        <taxon>Embryophyta</taxon>
        <taxon>Tracheophyta</taxon>
        <taxon>Spermatophyta</taxon>
        <taxon>Magnoliopsida</taxon>
        <taxon>eudicotyledons</taxon>
        <taxon>Gunneridae</taxon>
        <taxon>Pentapetalae</taxon>
        <taxon>asterids</taxon>
        <taxon>lamiids</taxon>
        <taxon>Lamiales</taxon>
        <taxon>Pedaliaceae</taxon>
        <taxon>Sesamum</taxon>
    </lineage>
</organism>
<name>A0AAW2LEX5_9LAMI</name>
<reference evidence="1" key="1">
    <citation type="submission" date="2020-06" db="EMBL/GenBank/DDBJ databases">
        <authorList>
            <person name="Li T."/>
            <person name="Hu X."/>
            <person name="Zhang T."/>
            <person name="Song X."/>
            <person name="Zhang H."/>
            <person name="Dai N."/>
            <person name="Sheng W."/>
            <person name="Hou X."/>
            <person name="Wei L."/>
        </authorList>
    </citation>
    <scope>NUCLEOTIDE SEQUENCE</scope>
    <source>
        <strain evidence="1">G01</strain>
        <tissue evidence="1">Leaf</tissue>
    </source>
</reference>